<reference evidence="2 3" key="1">
    <citation type="submission" date="2017-09" db="EMBL/GenBank/DDBJ databases">
        <authorList>
            <consortium name="International Durum Wheat Genome Sequencing Consortium (IDWGSC)"/>
            <person name="Milanesi L."/>
        </authorList>
    </citation>
    <scope>NUCLEOTIDE SEQUENCE [LARGE SCALE GENOMIC DNA]</scope>
    <source>
        <strain evidence="3">cv. Svevo</strain>
    </source>
</reference>
<keyword evidence="3" id="KW-1185">Reference proteome</keyword>
<dbReference type="Gramene" id="TRITD7Av1G216400.1">
    <property type="protein sequence ID" value="TRITD7Av1G216400.1"/>
    <property type="gene ID" value="TRITD7Av1G216400"/>
</dbReference>
<evidence type="ECO:0000313" key="3">
    <source>
        <dbReference type="Proteomes" id="UP000324705"/>
    </source>
</evidence>
<accession>A0A9R0ZIP9</accession>
<dbReference type="GO" id="GO:0005634">
    <property type="term" value="C:nucleus"/>
    <property type="evidence" value="ECO:0007669"/>
    <property type="project" value="TreeGrafter"/>
</dbReference>
<dbReference type="GO" id="GO:0008418">
    <property type="term" value="F:protein-N-terminal asparagine amidohydrolase activity"/>
    <property type="evidence" value="ECO:0007669"/>
    <property type="project" value="InterPro"/>
</dbReference>
<dbReference type="PANTHER" id="PTHR12498:SF0">
    <property type="entry name" value="PROTEIN N-TERMINAL ASPARAGINE AMIDOHYDROLASE"/>
    <property type="match status" value="1"/>
</dbReference>
<dbReference type="InterPro" id="IPR026750">
    <property type="entry name" value="NTAN1"/>
</dbReference>
<dbReference type="PANTHER" id="PTHR12498">
    <property type="entry name" value="N-TERMINAL ASPARAGINE AMIDOHYDROLASE"/>
    <property type="match status" value="1"/>
</dbReference>
<sequence>MASSGRHNLASLYCSSSSKYDVDALWYQYLPTRPSLDAAGLVQRRTALSPVISVARVMRTVGQRAPQDGHLGKASRNNRMRGNHESGKTCAWSSRRPSSWSCCASFSLASKCASYLRSLSSILTCKSGRERGGFDQNDLQIAGSSGRELVAALMGNPGLRAASERLRAAPERRVPSGPEGPRHVYVFQREYATVDPARVELVGTDEMTTCVGVAIRNNKTGMTSISHMDFPKIVEGGFKQMLELLGDDDEPFDVVYSSGGKHSIQEGYSHPLCCKIVEVLHKSQQRFHLRSFCVLGINTMTDSYGNARPIVGGFVMQTSSGVVTPASFDITSRCPDEIVRRIRVSVSSYDPNWRGKLLETYDTHADIFQIAPACWMPDWAEMASSLNQLSDSEVLLQCSTSPAAEPPHFVETERRIWKYLIENPDWEDAFPKYKPRVFHWTNDGRWSRHS</sequence>
<name>A0A9R0ZIP9_TRITD</name>
<proteinExistence type="predicted"/>
<dbReference type="GO" id="GO:0006511">
    <property type="term" value="P:ubiquitin-dependent protein catabolic process"/>
    <property type="evidence" value="ECO:0007669"/>
    <property type="project" value="TreeGrafter"/>
</dbReference>
<feature type="region of interest" description="Disordered" evidence="1">
    <location>
        <begin position="64"/>
        <end position="89"/>
    </location>
</feature>
<protein>
    <recommendedName>
        <fullName evidence="4">Protein N-terminal asparagine amidohydrolase</fullName>
    </recommendedName>
</protein>
<evidence type="ECO:0008006" key="4">
    <source>
        <dbReference type="Google" id="ProtNLM"/>
    </source>
</evidence>
<dbReference type="AlphaFoldDB" id="A0A9R0ZIP9"/>
<evidence type="ECO:0000313" key="2">
    <source>
        <dbReference type="EMBL" id="VAI78617.1"/>
    </source>
</evidence>
<dbReference type="EMBL" id="LT934123">
    <property type="protein sequence ID" value="VAI78617.1"/>
    <property type="molecule type" value="Genomic_DNA"/>
</dbReference>
<dbReference type="OMA" id="WRETFPM"/>
<dbReference type="Proteomes" id="UP000324705">
    <property type="component" value="Chromosome 7A"/>
</dbReference>
<dbReference type="Pfam" id="PF14736">
    <property type="entry name" value="N_Asn_amidohyd"/>
    <property type="match status" value="1"/>
</dbReference>
<organism evidence="2 3">
    <name type="scientific">Triticum turgidum subsp. durum</name>
    <name type="common">Durum wheat</name>
    <name type="synonym">Triticum durum</name>
    <dbReference type="NCBI Taxonomy" id="4567"/>
    <lineage>
        <taxon>Eukaryota</taxon>
        <taxon>Viridiplantae</taxon>
        <taxon>Streptophyta</taxon>
        <taxon>Embryophyta</taxon>
        <taxon>Tracheophyta</taxon>
        <taxon>Spermatophyta</taxon>
        <taxon>Magnoliopsida</taxon>
        <taxon>Liliopsida</taxon>
        <taxon>Poales</taxon>
        <taxon>Poaceae</taxon>
        <taxon>BOP clade</taxon>
        <taxon>Pooideae</taxon>
        <taxon>Triticodae</taxon>
        <taxon>Triticeae</taxon>
        <taxon>Triticinae</taxon>
        <taxon>Triticum</taxon>
    </lineage>
</organism>
<gene>
    <name evidence="2" type="ORF">TRITD_7Av1G216400</name>
</gene>
<evidence type="ECO:0000256" key="1">
    <source>
        <dbReference type="SAM" id="MobiDB-lite"/>
    </source>
</evidence>